<dbReference type="OrthoDB" id="1936937at2759"/>
<keyword evidence="1" id="KW-0812">Transmembrane</keyword>
<keyword evidence="2" id="KW-0732">Signal</keyword>
<dbReference type="PANTHER" id="PTHR31170:SF25">
    <property type="entry name" value="BNAA09G04570D PROTEIN"/>
    <property type="match status" value="1"/>
</dbReference>
<proteinExistence type="predicted"/>
<dbReference type="PANTHER" id="PTHR31170">
    <property type="entry name" value="BNAC04G53230D PROTEIN"/>
    <property type="match status" value="1"/>
</dbReference>
<name>A0A1U8AL87_NELNU</name>
<dbReference type="Proteomes" id="UP000189703">
    <property type="component" value="Unplaced"/>
</dbReference>
<accession>A0A1U8AL87</accession>
<evidence type="ECO:0000256" key="1">
    <source>
        <dbReference type="SAM" id="Phobius"/>
    </source>
</evidence>
<keyword evidence="1" id="KW-1133">Transmembrane helix</keyword>
<dbReference type="RefSeq" id="XP_010263400.1">
    <property type="nucleotide sequence ID" value="XM_010265098.1"/>
</dbReference>
<reference evidence="4" key="1">
    <citation type="submission" date="2025-08" db="UniProtKB">
        <authorList>
            <consortium name="RefSeq"/>
        </authorList>
    </citation>
    <scope>IDENTIFICATION</scope>
</reference>
<organism evidence="3 4">
    <name type="scientific">Nelumbo nucifera</name>
    <name type="common">Sacred lotus</name>
    <dbReference type="NCBI Taxonomy" id="4432"/>
    <lineage>
        <taxon>Eukaryota</taxon>
        <taxon>Viridiplantae</taxon>
        <taxon>Streptophyta</taxon>
        <taxon>Embryophyta</taxon>
        <taxon>Tracheophyta</taxon>
        <taxon>Spermatophyta</taxon>
        <taxon>Magnoliopsida</taxon>
        <taxon>Proteales</taxon>
        <taxon>Nelumbonaceae</taxon>
        <taxon>Nelumbo</taxon>
    </lineage>
</organism>
<feature type="signal peptide" evidence="2">
    <location>
        <begin position="1"/>
        <end position="25"/>
    </location>
</feature>
<dbReference type="Pfam" id="PF03140">
    <property type="entry name" value="DUF247"/>
    <property type="match status" value="1"/>
</dbReference>
<dbReference type="KEGG" id="nnu:104601659"/>
<dbReference type="InterPro" id="IPR004158">
    <property type="entry name" value="DUF247_pln"/>
</dbReference>
<evidence type="ECO:0000313" key="4">
    <source>
        <dbReference type="RefSeq" id="XP_010263400.1"/>
    </source>
</evidence>
<feature type="chain" id="PRO_5010539916" evidence="2">
    <location>
        <begin position="26"/>
        <end position="245"/>
    </location>
</feature>
<keyword evidence="1" id="KW-0472">Membrane</keyword>
<evidence type="ECO:0000313" key="3">
    <source>
        <dbReference type="Proteomes" id="UP000189703"/>
    </source>
</evidence>
<dbReference type="InParanoid" id="A0A1U8AL87"/>
<feature type="transmembrane region" description="Helical" evidence="1">
    <location>
        <begin position="226"/>
        <end position="244"/>
    </location>
</feature>
<sequence>MLLLENQLPFFILILLFENTTITDIKPISLGRLVNEFFQNIIPIQDIDNVQGSKHILHLLRQFMCRLSNLENVATNIRDPKSVTELREAGVKFKKKENTDGFLNISFTDGVLEIQNLHVQSYTECLFRNLIAFEQCYHFCTGRMSYAFLMDNLINTLEDVQYLNKKGIVTHVMDRHEEVTVLFNNLSKGAFLPHFYYADFYRQVNEHFENRWNVCRAILQRKHFKNPFTVVSLIAAALLFLTLVE</sequence>
<dbReference type="OMA" id="VTHHYES"/>
<protein>
    <submittedName>
        <fullName evidence="4">UPF0481 protein At3g47200-like</fullName>
    </submittedName>
</protein>
<gene>
    <name evidence="4" type="primary">LOC104601659</name>
</gene>
<evidence type="ECO:0000256" key="2">
    <source>
        <dbReference type="SAM" id="SignalP"/>
    </source>
</evidence>
<dbReference type="AlphaFoldDB" id="A0A1U8AL87"/>
<keyword evidence="3" id="KW-1185">Reference proteome</keyword>
<dbReference type="GeneID" id="104601659"/>